<organism evidence="4 5">
    <name type="scientific">Cyanidioschyzon merolae (strain NIES-3377 / 10D)</name>
    <name type="common">Unicellular red alga</name>
    <dbReference type="NCBI Taxonomy" id="280699"/>
    <lineage>
        <taxon>Eukaryota</taxon>
        <taxon>Rhodophyta</taxon>
        <taxon>Bangiophyceae</taxon>
        <taxon>Cyanidiales</taxon>
        <taxon>Cyanidiaceae</taxon>
        <taxon>Cyanidioschyzon</taxon>
    </lineage>
</organism>
<dbReference type="InterPro" id="IPR029028">
    <property type="entry name" value="Alpha/beta_knot_MTases"/>
</dbReference>
<dbReference type="InterPro" id="IPR029026">
    <property type="entry name" value="tRNA_m1G_MTases_N"/>
</dbReference>
<dbReference type="SUPFAM" id="SSF75217">
    <property type="entry name" value="alpha/beta knot"/>
    <property type="match status" value="2"/>
</dbReference>
<dbReference type="Gene3D" id="3.40.1280.10">
    <property type="match status" value="1"/>
</dbReference>
<feature type="domain" description="tRNA/rRNA methyltransferase SpoU type" evidence="3">
    <location>
        <begin position="210"/>
        <end position="264"/>
    </location>
</feature>
<dbReference type="GeneID" id="16997669"/>
<evidence type="ECO:0000256" key="2">
    <source>
        <dbReference type="ARBA" id="ARBA00022679"/>
    </source>
</evidence>
<sequence>MRCLCWTNALDPLYRLAGRQALRLRGHQSWWRYQHCMLHQRAQACTGAERSAQWSLIRSAQNAKLKLLRQILRKGSLVLDSPSASSSLGSSAPDRRFLQLVKERESENSYTAALAERCLRPQLFVVEGARLLQDALDVHWAPEFIICSADAVQGLWRRHPQLMGKISTDGLLQQRTFVCETELPTETVHSQGIVGVFQRKWLPWDQQRTLVLFLDGVQDPGNLGTILRSACAAGCRTLLLSDQCVDAWSSKVVRAGMGAHFRQCIVDKVSLEHLECLLDLLVMVPGTDAPCCASREAHSAAEVKEAGLKPPASDRGHNLSRIHHHGQRYRFVIAHPKKVPGLAHFSYDDDAIWLRASNLDAKKTRATGTAGKIPPHRDIRTPTLDILVIGNEAHGPSAAIFDFAQSVTGSCTVAIPLDSGVESLNAAAAASILLFEARRQRQKFEESTGAAETL</sequence>
<dbReference type="CDD" id="cd18095">
    <property type="entry name" value="SpoU-like_rRNA-MTase"/>
    <property type="match status" value="1"/>
</dbReference>
<accession>M1V7W8</accession>
<reference evidence="4 5" key="1">
    <citation type="journal article" date="2004" name="Nature">
        <title>Genome sequence of the ultrasmall unicellular red alga Cyanidioschyzon merolae 10D.</title>
        <authorList>
            <person name="Matsuzaki M."/>
            <person name="Misumi O."/>
            <person name="Shin-i T."/>
            <person name="Maruyama S."/>
            <person name="Takahara M."/>
            <person name="Miyagishima S."/>
            <person name="Mori T."/>
            <person name="Nishida K."/>
            <person name="Yagisawa F."/>
            <person name="Nishida K."/>
            <person name="Yoshida Y."/>
            <person name="Nishimura Y."/>
            <person name="Nakao S."/>
            <person name="Kobayashi T."/>
            <person name="Momoyama Y."/>
            <person name="Higashiyama T."/>
            <person name="Minoda A."/>
            <person name="Sano M."/>
            <person name="Nomoto H."/>
            <person name="Oishi K."/>
            <person name="Hayashi H."/>
            <person name="Ohta F."/>
            <person name="Nishizaka S."/>
            <person name="Haga S."/>
            <person name="Miura S."/>
            <person name="Morishita T."/>
            <person name="Kabeya Y."/>
            <person name="Terasawa K."/>
            <person name="Suzuki Y."/>
            <person name="Ishii Y."/>
            <person name="Asakawa S."/>
            <person name="Takano H."/>
            <person name="Ohta N."/>
            <person name="Kuroiwa H."/>
            <person name="Tanaka K."/>
            <person name="Shimizu N."/>
            <person name="Sugano S."/>
            <person name="Sato N."/>
            <person name="Nozaki H."/>
            <person name="Ogasawara N."/>
            <person name="Kohara Y."/>
            <person name="Kuroiwa T."/>
        </authorList>
    </citation>
    <scope>NUCLEOTIDE SEQUENCE [LARGE SCALE GENOMIC DNA]</scope>
    <source>
        <strain evidence="4 5">10D</strain>
    </source>
</reference>
<dbReference type="STRING" id="280699.M1V7W8"/>
<dbReference type="AlphaFoldDB" id="M1V7W8"/>
<dbReference type="OrthoDB" id="270651at2759"/>
<protein>
    <submittedName>
        <fullName evidence="4">Similar to rRNA methylase</fullName>
    </submittedName>
</protein>
<dbReference type="Pfam" id="PF00588">
    <property type="entry name" value="SpoU_methylase"/>
    <property type="match status" value="1"/>
</dbReference>
<dbReference type="GO" id="GO:0003723">
    <property type="term" value="F:RNA binding"/>
    <property type="evidence" value="ECO:0007669"/>
    <property type="project" value="InterPro"/>
</dbReference>
<dbReference type="HOGENOM" id="CLU_603225_0_0_1"/>
<evidence type="ECO:0000313" key="5">
    <source>
        <dbReference type="Proteomes" id="UP000007014"/>
    </source>
</evidence>
<dbReference type="PANTHER" id="PTHR43191:SF2">
    <property type="entry name" value="RRNA METHYLTRANSFERASE 3, MITOCHONDRIAL"/>
    <property type="match status" value="1"/>
</dbReference>
<dbReference type="GO" id="GO:0008173">
    <property type="term" value="F:RNA methyltransferase activity"/>
    <property type="evidence" value="ECO:0007669"/>
    <property type="project" value="InterPro"/>
</dbReference>
<dbReference type="InterPro" id="IPR001537">
    <property type="entry name" value="SpoU_MeTrfase"/>
</dbReference>
<dbReference type="InterPro" id="IPR029064">
    <property type="entry name" value="Ribosomal_eL30-like_sf"/>
</dbReference>
<reference evidence="4 5" key="2">
    <citation type="journal article" date="2007" name="BMC Biol.">
        <title>A 100%-complete sequence reveals unusually simple genomic features in the hot-spring red alga Cyanidioschyzon merolae.</title>
        <authorList>
            <person name="Nozaki H."/>
            <person name="Takano H."/>
            <person name="Misumi O."/>
            <person name="Terasawa K."/>
            <person name="Matsuzaki M."/>
            <person name="Maruyama S."/>
            <person name="Nishida K."/>
            <person name="Yagisawa F."/>
            <person name="Yoshida Y."/>
            <person name="Fujiwara T."/>
            <person name="Takio S."/>
            <person name="Tamura K."/>
            <person name="Chung S.J."/>
            <person name="Nakamura S."/>
            <person name="Kuroiwa H."/>
            <person name="Tanaka K."/>
            <person name="Sato N."/>
            <person name="Kuroiwa T."/>
        </authorList>
    </citation>
    <scope>NUCLEOTIDE SEQUENCE [LARGE SCALE GENOMIC DNA]</scope>
    <source>
        <strain evidence="4 5">10D</strain>
    </source>
</reference>
<dbReference type="PANTHER" id="PTHR43191">
    <property type="entry name" value="RRNA METHYLTRANSFERASE 3"/>
    <property type="match status" value="1"/>
</dbReference>
<dbReference type="GO" id="GO:0006396">
    <property type="term" value="P:RNA processing"/>
    <property type="evidence" value="ECO:0007669"/>
    <property type="project" value="InterPro"/>
</dbReference>
<name>M1V7W8_CYAM1</name>
<dbReference type="eggNOG" id="KOG2506">
    <property type="taxonomic scope" value="Eukaryota"/>
</dbReference>
<proteinExistence type="predicted"/>
<dbReference type="InterPro" id="IPR051259">
    <property type="entry name" value="rRNA_Methyltransferase"/>
</dbReference>
<keyword evidence="5" id="KW-1185">Reference proteome</keyword>
<gene>
    <name evidence="4" type="ORF">CYME_CMT543C</name>
</gene>
<evidence type="ECO:0000313" key="4">
    <source>
        <dbReference type="EMBL" id="BAM83460.1"/>
    </source>
</evidence>
<dbReference type="Gramene" id="CMT543CT">
    <property type="protein sequence ID" value="CMT543CT"/>
    <property type="gene ID" value="CMT543C"/>
</dbReference>
<keyword evidence="1 4" id="KW-0489">Methyltransferase</keyword>
<dbReference type="Proteomes" id="UP000007014">
    <property type="component" value="Chromosome 20"/>
</dbReference>
<dbReference type="EMBL" id="AP006502">
    <property type="protein sequence ID" value="BAM83460.1"/>
    <property type="molecule type" value="Genomic_DNA"/>
</dbReference>
<evidence type="ECO:0000256" key="1">
    <source>
        <dbReference type="ARBA" id="ARBA00022603"/>
    </source>
</evidence>
<evidence type="ECO:0000259" key="3">
    <source>
        <dbReference type="Pfam" id="PF00588"/>
    </source>
</evidence>
<dbReference type="KEGG" id="cme:CYME_CMT543C"/>
<dbReference type="Gene3D" id="3.30.1330.30">
    <property type="match status" value="1"/>
</dbReference>
<dbReference type="RefSeq" id="XP_005539496.1">
    <property type="nucleotide sequence ID" value="XM_005539439.1"/>
</dbReference>
<dbReference type="GO" id="GO:0032259">
    <property type="term" value="P:methylation"/>
    <property type="evidence" value="ECO:0007669"/>
    <property type="project" value="UniProtKB-KW"/>
</dbReference>
<keyword evidence="2" id="KW-0808">Transferase</keyword>